<dbReference type="Proteomes" id="UP001162131">
    <property type="component" value="Unassembled WGS sequence"/>
</dbReference>
<proteinExistence type="predicted"/>
<sequence length="68" mass="8132">MEVDEPQTHTNIMRKMIISYFDCPSALWAIFVTGNYCSCTQDKILFSIFIKMYIDTYFFRKNRAEKNC</sequence>
<dbReference type="AlphaFoldDB" id="A0AAU9J936"/>
<keyword evidence="2" id="KW-1185">Reference proteome</keyword>
<dbReference type="EMBL" id="CAJZBQ010000036">
    <property type="protein sequence ID" value="CAG9324684.1"/>
    <property type="molecule type" value="Genomic_DNA"/>
</dbReference>
<organism evidence="1 2">
    <name type="scientific">Blepharisma stoltei</name>
    <dbReference type="NCBI Taxonomy" id="1481888"/>
    <lineage>
        <taxon>Eukaryota</taxon>
        <taxon>Sar</taxon>
        <taxon>Alveolata</taxon>
        <taxon>Ciliophora</taxon>
        <taxon>Postciliodesmatophora</taxon>
        <taxon>Heterotrichea</taxon>
        <taxon>Heterotrichida</taxon>
        <taxon>Blepharismidae</taxon>
        <taxon>Blepharisma</taxon>
    </lineage>
</organism>
<protein>
    <submittedName>
        <fullName evidence="1">Uncharacterized protein</fullName>
    </submittedName>
</protein>
<comment type="caution">
    <text evidence="1">The sequence shown here is derived from an EMBL/GenBank/DDBJ whole genome shotgun (WGS) entry which is preliminary data.</text>
</comment>
<gene>
    <name evidence="1" type="ORF">BSTOLATCC_MIC36674</name>
</gene>
<evidence type="ECO:0000313" key="1">
    <source>
        <dbReference type="EMBL" id="CAG9324684.1"/>
    </source>
</evidence>
<evidence type="ECO:0000313" key="2">
    <source>
        <dbReference type="Proteomes" id="UP001162131"/>
    </source>
</evidence>
<name>A0AAU9J936_9CILI</name>
<reference evidence="1" key="1">
    <citation type="submission" date="2021-09" db="EMBL/GenBank/DDBJ databases">
        <authorList>
            <consortium name="AG Swart"/>
            <person name="Singh M."/>
            <person name="Singh A."/>
            <person name="Seah K."/>
            <person name="Emmerich C."/>
        </authorList>
    </citation>
    <scope>NUCLEOTIDE SEQUENCE</scope>
    <source>
        <strain evidence="1">ATCC30299</strain>
    </source>
</reference>
<accession>A0AAU9J936</accession>